<sequence>MVAPETCSIRIIRTAPRAVFIHRRFDVEWSLRDAQGALIARLAVLAIKNIKVVHKGDSRPVAAVNEQALEAKLVQALDESNLTLLERNAVWPSKQARKYSEHCRHVAIFGWYAMFALSFPLPQTNRPVRGLYFDESGRTGGMTFRRLLFALVVRTLKRTEALQLGRGREGP</sequence>
<evidence type="ECO:0000313" key="2">
    <source>
        <dbReference type="Proteomes" id="UP000249789"/>
    </source>
</evidence>
<dbReference type="GeneID" id="63865940"/>
<dbReference type="OrthoDB" id="2896980at2759"/>
<evidence type="ECO:0000313" key="1">
    <source>
        <dbReference type="EMBL" id="RAK77518.1"/>
    </source>
</evidence>
<accession>A0A8G1RRR1</accession>
<name>A0A8G1RRR1_9EURO</name>
<organism evidence="1 2">
    <name type="scientific">Aspergillus fijiensis CBS 313.89</name>
    <dbReference type="NCBI Taxonomy" id="1448319"/>
    <lineage>
        <taxon>Eukaryota</taxon>
        <taxon>Fungi</taxon>
        <taxon>Dikarya</taxon>
        <taxon>Ascomycota</taxon>
        <taxon>Pezizomycotina</taxon>
        <taxon>Eurotiomycetes</taxon>
        <taxon>Eurotiomycetidae</taxon>
        <taxon>Eurotiales</taxon>
        <taxon>Aspergillaceae</taxon>
        <taxon>Aspergillus</taxon>
    </lineage>
</organism>
<dbReference type="RefSeq" id="XP_040801528.1">
    <property type="nucleotide sequence ID" value="XM_040948607.1"/>
</dbReference>
<dbReference type="EMBL" id="KZ824642">
    <property type="protein sequence ID" value="RAK77518.1"/>
    <property type="molecule type" value="Genomic_DNA"/>
</dbReference>
<proteinExistence type="predicted"/>
<protein>
    <submittedName>
        <fullName evidence="1">Uncharacterized protein</fullName>
    </submittedName>
</protein>
<gene>
    <name evidence="1" type="ORF">BO72DRAFT_496185</name>
</gene>
<reference evidence="1 2" key="1">
    <citation type="submission" date="2018-02" db="EMBL/GenBank/DDBJ databases">
        <title>The genomes of Aspergillus section Nigri reveals drivers in fungal speciation.</title>
        <authorList>
            <consortium name="DOE Joint Genome Institute"/>
            <person name="Vesth T.C."/>
            <person name="Nybo J."/>
            <person name="Theobald S."/>
            <person name="Brandl J."/>
            <person name="Frisvad J.C."/>
            <person name="Nielsen K.F."/>
            <person name="Lyhne E.K."/>
            <person name="Kogle M.E."/>
            <person name="Kuo A."/>
            <person name="Riley R."/>
            <person name="Clum A."/>
            <person name="Nolan M."/>
            <person name="Lipzen A."/>
            <person name="Salamov A."/>
            <person name="Henrissat B."/>
            <person name="Wiebenga A."/>
            <person name="De vries R.P."/>
            <person name="Grigoriev I.V."/>
            <person name="Mortensen U.H."/>
            <person name="Andersen M.R."/>
            <person name="Baker S.E."/>
        </authorList>
    </citation>
    <scope>NUCLEOTIDE SEQUENCE [LARGE SCALE GENOMIC DNA]</scope>
    <source>
        <strain evidence="1 2">CBS 313.89</strain>
    </source>
</reference>
<keyword evidence="2" id="KW-1185">Reference proteome</keyword>
<dbReference type="AlphaFoldDB" id="A0A8G1RRR1"/>
<dbReference type="VEuPathDB" id="FungiDB:BO72DRAFT_496185"/>
<dbReference type="Proteomes" id="UP000249789">
    <property type="component" value="Unassembled WGS sequence"/>
</dbReference>